<dbReference type="CDD" id="cd07035">
    <property type="entry name" value="TPP_PYR_POX_like"/>
    <property type="match status" value="1"/>
</dbReference>
<dbReference type="STRING" id="1294262.GCA_001316085_02165"/>
<keyword evidence="11" id="KW-1185">Reference proteome</keyword>
<evidence type="ECO:0000313" key="9">
    <source>
        <dbReference type="EMBL" id="BBG24846.1"/>
    </source>
</evidence>
<evidence type="ECO:0000259" key="8">
    <source>
        <dbReference type="Pfam" id="PF02776"/>
    </source>
</evidence>
<dbReference type="EMBL" id="AP018930">
    <property type="protein sequence ID" value="BBG27630.1"/>
    <property type="molecule type" value="Genomic_DNA"/>
</dbReference>
<dbReference type="Proteomes" id="UP000322983">
    <property type="component" value="Chromosome"/>
</dbReference>
<dbReference type="InterPro" id="IPR045229">
    <property type="entry name" value="TPP_enz"/>
</dbReference>
<dbReference type="Proteomes" id="UP000325030">
    <property type="component" value="Chromosome"/>
</dbReference>
<evidence type="ECO:0000256" key="2">
    <source>
        <dbReference type="ARBA" id="ARBA00007812"/>
    </source>
</evidence>
<dbReference type="InterPro" id="IPR029035">
    <property type="entry name" value="DHS-like_NAD/FAD-binding_dom"/>
</dbReference>
<dbReference type="Pfam" id="PF02776">
    <property type="entry name" value="TPP_enzyme_N"/>
    <property type="match status" value="1"/>
</dbReference>
<dbReference type="GO" id="GO:0005948">
    <property type="term" value="C:acetolactate synthase complex"/>
    <property type="evidence" value="ECO:0007669"/>
    <property type="project" value="TreeGrafter"/>
</dbReference>
<dbReference type="GO" id="GO:0009097">
    <property type="term" value="P:isoleucine biosynthetic process"/>
    <property type="evidence" value="ECO:0007669"/>
    <property type="project" value="TreeGrafter"/>
</dbReference>
<dbReference type="GO" id="GO:0009099">
    <property type="term" value="P:L-valine biosynthetic process"/>
    <property type="evidence" value="ECO:0007669"/>
    <property type="project" value="TreeGrafter"/>
</dbReference>
<evidence type="ECO:0000256" key="3">
    <source>
        <dbReference type="ARBA" id="ARBA00011631"/>
    </source>
</evidence>
<comment type="similarity">
    <text evidence="2">Belongs to the TPP enzyme family.</text>
</comment>
<keyword evidence="10" id="KW-0378">Hydrolase</keyword>
<dbReference type="InterPro" id="IPR011766">
    <property type="entry name" value="TPP_enzyme_TPP-bd"/>
</dbReference>
<dbReference type="SUPFAM" id="SSF52518">
    <property type="entry name" value="Thiamin diphosphate-binding fold (THDP-binding)"/>
    <property type="match status" value="2"/>
</dbReference>
<feature type="domain" description="Thiamine pyrophosphate enzyme N-terminal TPP-binding" evidence="8">
    <location>
        <begin position="11"/>
        <end position="126"/>
    </location>
</feature>
<evidence type="ECO:0000256" key="6">
    <source>
        <dbReference type="ARBA" id="ARBA00048893"/>
    </source>
</evidence>
<dbReference type="PANTHER" id="PTHR18968">
    <property type="entry name" value="THIAMINE PYROPHOSPHATE ENZYMES"/>
    <property type="match status" value="1"/>
</dbReference>
<dbReference type="Gene3D" id="3.40.50.1220">
    <property type="entry name" value="TPP-binding domain"/>
    <property type="match status" value="1"/>
</dbReference>
<dbReference type="OrthoDB" id="6837at2157"/>
<dbReference type="Gene3D" id="3.40.50.970">
    <property type="match status" value="2"/>
</dbReference>
<comment type="subunit">
    <text evidence="3">Heterodimer composed of an alpha and a beta subunit.</text>
</comment>
<evidence type="ECO:0000256" key="5">
    <source>
        <dbReference type="ARBA" id="ARBA00023052"/>
    </source>
</evidence>
<proteinExistence type="inferred from homology"/>
<accession>A0A510DX92</accession>
<comment type="function">
    <text evidence="1">Catalyzes the coenzyme A-dependent oxidative decarboxylation of different 2-oxoacids such as 2-oxoglutarate, pyruvate and 2-oxobutyrate to form their CoA derivatives.</text>
</comment>
<reference evidence="12" key="1">
    <citation type="submission" date="2018-09" db="EMBL/GenBank/DDBJ databases">
        <title>Complete Genome Sequencing of Sulfolobus sp. JCM 16834.</title>
        <authorList>
            <person name="Kato S."/>
            <person name="Itoh T."/>
            <person name="Ohkuma M."/>
        </authorList>
    </citation>
    <scope>NUCLEOTIDE SEQUENCE [LARGE SCALE GENOMIC DNA]</scope>
    <source>
        <strain evidence="12">IC-007</strain>
    </source>
</reference>
<dbReference type="GO" id="GO:0050660">
    <property type="term" value="F:flavin adenine dinucleotide binding"/>
    <property type="evidence" value="ECO:0007669"/>
    <property type="project" value="TreeGrafter"/>
</dbReference>
<dbReference type="KEGG" id="step:IC006_2180"/>
<dbReference type="GO" id="GO:0016787">
    <property type="term" value="F:hydrolase activity"/>
    <property type="evidence" value="ECO:0007669"/>
    <property type="project" value="UniProtKB-KW"/>
</dbReference>
<dbReference type="PANTHER" id="PTHR18968:SF13">
    <property type="entry name" value="ACETOLACTATE SYNTHASE CATALYTIC SUBUNIT, MITOCHONDRIAL"/>
    <property type="match status" value="1"/>
</dbReference>
<dbReference type="Pfam" id="PF02775">
    <property type="entry name" value="TPP_enzyme_C"/>
    <property type="match status" value="1"/>
</dbReference>
<keyword evidence="5" id="KW-0786">Thiamine pyrophosphate</keyword>
<comment type="catalytic activity">
    <reaction evidence="6">
        <text>a 2-oxocarboxylate + 2 oxidized [2Fe-2S]-[ferredoxin] + CoA = an acyl-CoA + 2 reduced [2Fe-2S]-[ferredoxin] + CO2 + H(+)</text>
        <dbReference type="Rhea" id="RHEA:42316"/>
        <dbReference type="Rhea" id="RHEA-COMP:10000"/>
        <dbReference type="Rhea" id="RHEA-COMP:10001"/>
        <dbReference type="ChEBI" id="CHEBI:15378"/>
        <dbReference type="ChEBI" id="CHEBI:16526"/>
        <dbReference type="ChEBI" id="CHEBI:33737"/>
        <dbReference type="ChEBI" id="CHEBI:33738"/>
        <dbReference type="ChEBI" id="CHEBI:35179"/>
        <dbReference type="ChEBI" id="CHEBI:57287"/>
        <dbReference type="ChEBI" id="CHEBI:58342"/>
        <dbReference type="EC" id="1.2.7.11"/>
    </reaction>
</comment>
<dbReference type="AlphaFoldDB" id="A0A510E6J2"/>
<organism evidence="10 12">
    <name type="scientific">Sulfuracidifex tepidarius</name>
    <dbReference type="NCBI Taxonomy" id="1294262"/>
    <lineage>
        <taxon>Archaea</taxon>
        <taxon>Thermoproteota</taxon>
        <taxon>Thermoprotei</taxon>
        <taxon>Sulfolobales</taxon>
        <taxon>Sulfolobaceae</taxon>
        <taxon>Sulfuracidifex</taxon>
    </lineage>
</organism>
<evidence type="ECO:0000259" key="7">
    <source>
        <dbReference type="Pfam" id="PF02775"/>
    </source>
</evidence>
<dbReference type="GO" id="GO:0030976">
    <property type="term" value="F:thiamine pyrophosphate binding"/>
    <property type="evidence" value="ECO:0007669"/>
    <property type="project" value="InterPro"/>
</dbReference>
<evidence type="ECO:0000313" key="12">
    <source>
        <dbReference type="Proteomes" id="UP000325030"/>
    </source>
</evidence>
<evidence type="ECO:0000313" key="10">
    <source>
        <dbReference type="EMBL" id="BBG27630.1"/>
    </source>
</evidence>
<sequence>MLLDLEGSVNSAQVLIRTLRELGVKWVFSTTGTDHVTLLAEEFPELVLTRHELEAVSAAIGVSLKGGIGCALLHTVPGTGNALGAIMNAYTSRIPLIVLSGLPPITEGGTGKTLRTHWTQEVKDQREIVRQITKLDIEIKDPSMVEQTIVRAYSVAMSEPRGPVYVTFSREVTLKEGKFLGVKPSLHEPGVRRSDLEAAVKMIEESENPVIVTWRAGRKEMWFNSLRGFADRSGIPVLNFAGEVLNYPSSGPMALRSTDLEKHDLVLVLESEVPWSPPDKVRGKVIKVDVDPLYSYLPTYGFPCDLCVQSNVSDFLDNLQLKRRRETKLRNWREEVREEAEKLSTKSPISPRYLSWEIGKLSPDTIYNEYVLDPNFAMPEKFSSYFSDLSSNHLGWTLGAAVGGTMESRGFSVVAIGDGAFILGVPEAFYALASRAHVTVVIFDNAGYLAVEENVDAVMDRLPIQGTRYKRFRIGETVRSFNGFFRLVEDPSEVGDALREAKRETLMGRTSVVQVVTEGR</sequence>
<evidence type="ECO:0000256" key="1">
    <source>
        <dbReference type="ARBA" id="ARBA00003908"/>
    </source>
</evidence>
<dbReference type="EC" id="1.2.7.11" evidence="4"/>
<evidence type="ECO:0000313" key="11">
    <source>
        <dbReference type="Proteomes" id="UP000322983"/>
    </source>
</evidence>
<dbReference type="SUPFAM" id="SSF52467">
    <property type="entry name" value="DHS-like NAD/FAD-binding domain"/>
    <property type="match status" value="1"/>
</dbReference>
<feature type="domain" description="Thiamine pyrophosphate enzyme TPP-binding" evidence="7">
    <location>
        <begin position="383"/>
        <end position="503"/>
    </location>
</feature>
<protein>
    <recommendedName>
        <fullName evidence="4">2-oxoacid oxidoreductase (ferredoxin)</fullName>
        <ecNumber evidence="4">1.2.7.11</ecNumber>
    </recommendedName>
</protein>
<gene>
    <name evidence="9" type="ORF">IC006_2180</name>
    <name evidence="10" type="ORF">IC007_2184</name>
</gene>
<accession>A0A510E6J2</accession>
<dbReference type="EMBL" id="AP018929">
    <property type="protein sequence ID" value="BBG24846.1"/>
    <property type="molecule type" value="Genomic_DNA"/>
</dbReference>
<dbReference type="GO" id="GO:0003984">
    <property type="term" value="F:acetolactate synthase activity"/>
    <property type="evidence" value="ECO:0007669"/>
    <property type="project" value="TreeGrafter"/>
</dbReference>
<dbReference type="GO" id="GO:0019164">
    <property type="term" value="F:pyruvate synthase activity"/>
    <property type="evidence" value="ECO:0007669"/>
    <property type="project" value="UniProtKB-ARBA"/>
</dbReference>
<name>A0A510E6J2_9CREN</name>
<evidence type="ECO:0000256" key="4">
    <source>
        <dbReference type="ARBA" id="ARBA00012691"/>
    </source>
</evidence>
<dbReference type="InterPro" id="IPR012001">
    <property type="entry name" value="Thiamin_PyroP_enz_TPP-bd_dom"/>
</dbReference>
<dbReference type="GO" id="GO:0018491">
    <property type="term" value="F:2-oxobutyrate synthase activity"/>
    <property type="evidence" value="ECO:0007669"/>
    <property type="project" value="UniProtKB-ARBA"/>
</dbReference>
<reference evidence="10 11" key="2">
    <citation type="journal article" date="2020" name="Int. J. Syst. Evol. Microbiol.">
        <title>Sulfuracidifex tepidarius gen. nov., sp. nov. and transfer of Sulfolobus metallicus Huber and Stetter 1992 to the genus Sulfuracidifex as Sulfuracidifex metallicus comb. nov.</title>
        <authorList>
            <person name="Itoh T."/>
            <person name="Miura T."/>
            <person name="Sakai H.D."/>
            <person name="Kato S."/>
            <person name="Ohkuma M."/>
            <person name="Takashina T."/>
        </authorList>
    </citation>
    <scope>NUCLEOTIDE SEQUENCE</scope>
    <source>
        <strain evidence="9 11">IC-006</strain>
        <strain evidence="10">IC-007</strain>
    </source>
</reference>
<dbReference type="InterPro" id="IPR029061">
    <property type="entry name" value="THDP-binding"/>
</dbReference>
<dbReference type="GO" id="GO:0047553">
    <property type="term" value="F:2-oxoglutarate synthase activity"/>
    <property type="evidence" value="ECO:0007669"/>
    <property type="project" value="UniProtKB-ARBA"/>
</dbReference>